<reference evidence="1 2" key="1">
    <citation type="submission" date="2020-05" db="EMBL/GenBank/DDBJ databases">
        <title>Bremerella alba sp. nov., a novel planctomycete isolated from the surface of the macroalga Fucus spiralis.</title>
        <authorList>
            <person name="Godinho O."/>
            <person name="Botelho R."/>
            <person name="Albuquerque L."/>
            <person name="Wiegand S."/>
            <person name="Da Costa M.S."/>
            <person name="Lobo-Da-Cunha A."/>
            <person name="Jogler C."/>
            <person name="Lage O.M."/>
        </authorList>
    </citation>
    <scope>NUCLEOTIDE SEQUENCE [LARGE SCALE GENOMIC DNA]</scope>
    <source>
        <strain evidence="1 2">FF15</strain>
    </source>
</reference>
<name>A0A7V9A7G3_9BACT</name>
<comment type="caution">
    <text evidence="1">The sequence shown here is derived from an EMBL/GenBank/DDBJ whole genome shotgun (WGS) entry which is preliminary data.</text>
</comment>
<dbReference type="Proteomes" id="UP000551616">
    <property type="component" value="Unassembled WGS sequence"/>
</dbReference>
<protein>
    <submittedName>
        <fullName evidence="1">Uncharacterized protein</fullName>
    </submittedName>
</protein>
<gene>
    <name evidence="1" type="ORF">HOV93_25110</name>
</gene>
<keyword evidence="2" id="KW-1185">Reference proteome</keyword>
<evidence type="ECO:0000313" key="2">
    <source>
        <dbReference type="Proteomes" id="UP000551616"/>
    </source>
</evidence>
<sequence length="81" mass="9496">MRPSRPFQLRVTMQKRKWQVKSSASFGDATYSHKRVYCLLCFLWTIIPREVVVNSSNLTCMVKRCDESVKFWFSGKTTIDA</sequence>
<proteinExistence type="predicted"/>
<organism evidence="1 2">
    <name type="scientific">Bremerella alba</name>
    <dbReference type="NCBI Taxonomy" id="980252"/>
    <lineage>
        <taxon>Bacteria</taxon>
        <taxon>Pseudomonadati</taxon>
        <taxon>Planctomycetota</taxon>
        <taxon>Planctomycetia</taxon>
        <taxon>Pirellulales</taxon>
        <taxon>Pirellulaceae</taxon>
        <taxon>Bremerella</taxon>
    </lineage>
</organism>
<dbReference type="EMBL" id="JABRWO010000006">
    <property type="protein sequence ID" value="MBA2115337.1"/>
    <property type="molecule type" value="Genomic_DNA"/>
</dbReference>
<accession>A0A7V9A7G3</accession>
<evidence type="ECO:0000313" key="1">
    <source>
        <dbReference type="EMBL" id="MBA2115337.1"/>
    </source>
</evidence>
<dbReference type="AlphaFoldDB" id="A0A7V9A7G3"/>